<protein>
    <submittedName>
        <fullName evidence="1">Uncharacterized protein</fullName>
    </submittedName>
</protein>
<keyword evidence="2" id="KW-1185">Reference proteome</keyword>
<organism evidence="1 2">
    <name type="scientific">Taklimakanibacter albus</name>
    <dbReference type="NCBI Taxonomy" id="2800327"/>
    <lineage>
        <taxon>Bacteria</taxon>
        <taxon>Pseudomonadati</taxon>
        <taxon>Pseudomonadota</taxon>
        <taxon>Alphaproteobacteria</taxon>
        <taxon>Hyphomicrobiales</taxon>
        <taxon>Aestuariivirgaceae</taxon>
        <taxon>Taklimakanibacter</taxon>
    </lineage>
</organism>
<reference evidence="1" key="1">
    <citation type="submission" date="2021-01" db="EMBL/GenBank/DDBJ databases">
        <authorList>
            <person name="Sun Q."/>
        </authorList>
    </citation>
    <scope>NUCLEOTIDE SEQUENCE</scope>
    <source>
        <strain evidence="1">YIM B02566</strain>
    </source>
</reference>
<sequence>MDDDEMVGLCRRARLSEPDIAAELLILISEGAESALQYEAAEGLGDRFRRAAEATVTRLSRR</sequence>
<accession>A0ACC5QZ18</accession>
<proteinExistence type="predicted"/>
<evidence type="ECO:0000313" key="1">
    <source>
        <dbReference type="EMBL" id="MBK1865604.1"/>
    </source>
</evidence>
<name>A0ACC5QZ18_9HYPH</name>
<comment type="caution">
    <text evidence="1">The sequence shown here is derived from an EMBL/GenBank/DDBJ whole genome shotgun (WGS) entry which is preliminary data.</text>
</comment>
<dbReference type="Proteomes" id="UP000616151">
    <property type="component" value="Unassembled WGS sequence"/>
</dbReference>
<evidence type="ECO:0000313" key="2">
    <source>
        <dbReference type="Proteomes" id="UP000616151"/>
    </source>
</evidence>
<gene>
    <name evidence="1" type="ORF">JHL16_04510</name>
</gene>
<dbReference type="EMBL" id="JAENHL010000004">
    <property type="protein sequence ID" value="MBK1865604.1"/>
    <property type="molecule type" value="Genomic_DNA"/>
</dbReference>